<sequence>MARSDEAEIEDVEDVTAAESADLQTHHLMLYFLEQMRRVQSDLCRQWVEEVAEAERGLVLSRHPKDWLDIQRELVTKGIVQTLSGQAEMANAWAEMQSAIAKAIRANGKSASKLCAMPFFDGGARRVTTPAMAPWLDRSLTTWQAVAKAWVAAVMPATEPRGRK</sequence>
<evidence type="ECO:0000313" key="1">
    <source>
        <dbReference type="EMBL" id="APW39637.1"/>
    </source>
</evidence>
<keyword evidence="2" id="KW-1185">Reference proteome</keyword>
<reference evidence="1 2" key="1">
    <citation type="submission" date="2017-01" db="EMBL/GenBank/DDBJ databases">
        <authorList>
            <person name="Mah S.A."/>
            <person name="Swanson W.J."/>
            <person name="Moy G.W."/>
            <person name="Vacquier V.D."/>
        </authorList>
    </citation>
    <scope>NUCLEOTIDE SEQUENCE [LARGE SCALE GENOMIC DNA]</scope>
    <source>
        <strain evidence="1 2">DCY110</strain>
    </source>
</reference>
<dbReference type="AlphaFoldDB" id="A0A1P8K0W2"/>
<name>A0A1P8K0W2_9BURK</name>
<gene>
    <name evidence="1" type="ORF">RD110_22520</name>
</gene>
<accession>A0A1P8K0W2</accession>
<dbReference type="Proteomes" id="UP000186609">
    <property type="component" value="Chromosome"/>
</dbReference>
<protein>
    <submittedName>
        <fullName evidence="1">Uncharacterized protein</fullName>
    </submittedName>
</protein>
<organism evidence="1 2">
    <name type="scientific">Rhodoferax koreensis</name>
    <dbReference type="NCBI Taxonomy" id="1842727"/>
    <lineage>
        <taxon>Bacteria</taxon>
        <taxon>Pseudomonadati</taxon>
        <taxon>Pseudomonadota</taxon>
        <taxon>Betaproteobacteria</taxon>
        <taxon>Burkholderiales</taxon>
        <taxon>Comamonadaceae</taxon>
        <taxon>Rhodoferax</taxon>
    </lineage>
</organism>
<evidence type="ECO:0000313" key="2">
    <source>
        <dbReference type="Proteomes" id="UP000186609"/>
    </source>
</evidence>
<proteinExistence type="predicted"/>
<dbReference type="STRING" id="1842727.RD110_22520"/>
<dbReference type="EMBL" id="CP019236">
    <property type="protein sequence ID" value="APW39637.1"/>
    <property type="molecule type" value="Genomic_DNA"/>
</dbReference>
<dbReference type="KEGG" id="rhy:RD110_22520"/>